<dbReference type="Proteomes" id="UP000268844">
    <property type="component" value="Unassembled WGS sequence"/>
</dbReference>
<dbReference type="InterPro" id="IPR024083">
    <property type="entry name" value="Fumarase/histidase_N"/>
</dbReference>
<comment type="pathway">
    <text evidence="2 6">Amino-acid biosynthesis; L-arginine biosynthesis; L-arginine from L-ornithine and carbamoyl phosphate: step 3/3.</text>
</comment>
<dbReference type="SUPFAM" id="SSF48557">
    <property type="entry name" value="L-aspartase-like"/>
    <property type="match status" value="1"/>
</dbReference>
<dbReference type="AlphaFoldDB" id="A0A3S4CD75"/>
<keyword evidence="10" id="KW-1185">Reference proteome</keyword>
<feature type="domain" description="Argininosuccinate lyase C-terminal" evidence="8">
    <location>
        <begin position="370"/>
        <end position="408"/>
    </location>
</feature>
<dbReference type="Gene3D" id="1.20.200.10">
    <property type="entry name" value="Fumarase/aspartase (Central domain)"/>
    <property type="match status" value="1"/>
</dbReference>
<organism evidence="9 10">
    <name type="scientific">Devosia equisanguinis</name>
    <dbReference type="NCBI Taxonomy" id="2490941"/>
    <lineage>
        <taxon>Bacteria</taxon>
        <taxon>Pseudomonadati</taxon>
        <taxon>Pseudomonadota</taxon>
        <taxon>Alphaproteobacteria</taxon>
        <taxon>Hyphomicrobiales</taxon>
        <taxon>Devosiaceae</taxon>
        <taxon>Devosia</taxon>
    </lineage>
</organism>
<dbReference type="CDD" id="cd01359">
    <property type="entry name" value="Argininosuccinate_lyase"/>
    <property type="match status" value="1"/>
</dbReference>
<evidence type="ECO:0000313" key="9">
    <source>
        <dbReference type="EMBL" id="VDS05450.1"/>
    </source>
</evidence>
<evidence type="ECO:0000256" key="5">
    <source>
        <dbReference type="ARBA" id="ARBA00023239"/>
    </source>
</evidence>
<keyword evidence="6" id="KW-0028">Amino-acid biosynthesis</keyword>
<gene>
    <name evidence="9" type="primary">argH1_2</name>
    <name evidence="6" type="synonym">argH</name>
    <name evidence="9" type="ORF">DEVEQU_02592</name>
</gene>
<dbReference type="PANTHER" id="PTHR43814">
    <property type="entry name" value="ARGININOSUCCINATE LYASE"/>
    <property type="match status" value="1"/>
</dbReference>
<dbReference type="OrthoDB" id="9769623at2"/>
<comment type="similarity">
    <text evidence="6">Belongs to the lyase 1 family. Argininosuccinate lyase subfamily.</text>
</comment>
<evidence type="ECO:0000259" key="7">
    <source>
        <dbReference type="Pfam" id="PF00206"/>
    </source>
</evidence>
<comment type="subcellular location">
    <subcellularLocation>
        <location evidence="6">Cytoplasm</location>
    </subcellularLocation>
</comment>
<dbReference type="PRINTS" id="PR00149">
    <property type="entry name" value="FUMRATELYASE"/>
</dbReference>
<feature type="domain" description="Fumarate lyase N-terminal" evidence="7">
    <location>
        <begin position="49"/>
        <end position="305"/>
    </location>
</feature>
<evidence type="ECO:0000259" key="8">
    <source>
        <dbReference type="Pfam" id="PF14698"/>
    </source>
</evidence>
<dbReference type="InterPro" id="IPR022761">
    <property type="entry name" value="Fumarate_lyase_N"/>
</dbReference>
<comment type="catalytic activity">
    <reaction evidence="1 6">
        <text>2-(N(omega)-L-arginino)succinate = fumarate + L-arginine</text>
        <dbReference type="Rhea" id="RHEA:24020"/>
        <dbReference type="ChEBI" id="CHEBI:29806"/>
        <dbReference type="ChEBI" id="CHEBI:32682"/>
        <dbReference type="ChEBI" id="CHEBI:57472"/>
        <dbReference type="EC" id="4.3.2.1"/>
    </reaction>
</comment>
<dbReference type="UniPathway" id="UPA00068">
    <property type="reaction ID" value="UER00114"/>
</dbReference>
<dbReference type="InterPro" id="IPR008948">
    <property type="entry name" value="L-Aspartase-like"/>
</dbReference>
<accession>A0A3S4CD75</accession>
<dbReference type="Gene3D" id="1.10.275.10">
    <property type="entry name" value="Fumarase/aspartase (N-terminal domain)"/>
    <property type="match status" value="1"/>
</dbReference>
<dbReference type="GO" id="GO:0005829">
    <property type="term" value="C:cytosol"/>
    <property type="evidence" value="ECO:0007669"/>
    <property type="project" value="TreeGrafter"/>
</dbReference>
<evidence type="ECO:0000256" key="4">
    <source>
        <dbReference type="ARBA" id="ARBA00022571"/>
    </source>
</evidence>
<dbReference type="InterPro" id="IPR029419">
    <property type="entry name" value="Arg_succ_lyase_C"/>
</dbReference>
<dbReference type="PANTHER" id="PTHR43814:SF1">
    <property type="entry name" value="ARGININOSUCCINATE LYASE"/>
    <property type="match status" value="1"/>
</dbReference>
<protein>
    <recommendedName>
        <fullName evidence="3 6">Argininosuccinate lyase</fullName>
        <shortName evidence="6">ASAL</shortName>
        <ecNumber evidence="3 6">4.3.2.1</ecNumber>
    </recommendedName>
    <alternativeName>
        <fullName evidence="6">Arginosuccinase</fullName>
    </alternativeName>
</protein>
<dbReference type="GO" id="GO:0042450">
    <property type="term" value="P:L-arginine biosynthetic process via ornithine"/>
    <property type="evidence" value="ECO:0007669"/>
    <property type="project" value="UniProtKB-UniRule"/>
</dbReference>
<dbReference type="InterPro" id="IPR009049">
    <property type="entry name" value="Argininosuccinate_lyase"/>
</dbReference>
<proteinExistence type="inferred from homology"/>
<dbReference type="InterPro" id="IPR000362">
    <property type="entry name" value="Fumarate_lyase_fam"/>
</dbReference>
<dbReference type="RefSeq" id="WP_126150993.1">
    <property type="nucleotide sequence ID" value="NZ_JBHTMH010000002.1"/>
</dbReference>
<dbReference type="Gene3D" id="1.10.40.30">
    <property type="entry name" value="Fumarase/aspartase (C-terminal domain)"/>
    <property type="match status" value="1"/>
</dbReference>
<evidence type="ECO:0000256" key="3">
    <source>
        <dbReference type="ARBA" id="ARBA00012338"/>
    </source>
</evidence>
<keyword evidence="5 6" id="KW-0456">Lyase</keyword>
<name>A0A3S4CD75_9HYPH</name>
<evidence type="ECO:0000256" key="1">
    <source>
        <dbReference type="ARBA" id="ARBA00000985"/>
    </source>
</evidence>
<reference evidence="9 10" key="1">
    <citation type="submission" date="2018-12" db="EMBL/GenBank/DDBJ databases">
        <authorList>
            <person name="Criscuolo A."/>
        </authorList>
    </citation>
    <scope>NUCLEOTIDE SEQUENCE [LARGE SCALE GENOMIC DNA]</scope>
    <source>
        <strain evidence="9">ACIP1116281</strain>
    </source>
</reference>
<keyword evidence="4 6" id="KW-0055">Arginine biosynthesis</keyword>
<dbReference type="Pfam" id="PF00206">
    <property type="entry name" value="Lyase_1"/>
    <property type="match status" value="1"/>
</dbReference>
<dbReference type="HAMAP" id="MF_00006">
    <property type="entry name" value="Arg_succ_lyase"/>
    <property type="match status" value="1"/>
</dbReference>
<sequence length="502" mass="55111">MTDPRLSDTSVFPDPVYKETVLAPLFDGAKDHHVEGFRAIDRAHLVMLAETGILDAAQAGEIAKALDSIDAEIVPSELVYTGEVEDFFFLIEKELKKRVGLDLGGRLHTARSRNDIDHTLFKLGLRERLNVLIGKALNLHSALIEAAEREKHTLIVAYTHGQPAQPTTFGHYLSAVIEFVTRDIERLFEAYRIVDLSPMGAAAITTTGFPTDRALVAELLGFAAPLQNSYSCIAGVDYITSTYSAIELMFLHLGRPIQDFQVWTSFEVGQIYVPNSLVQISSIMPQKRNPVPIEHLRHLSSQTVGRAHAMLTVMHNTPFTDMNDSEGETQSMGYGAFASAYRVLDLLAALVAQIRIDPARVAQNIRRSCITITELADSLVRREGLSFREGHEIAAAVAKAVVAMGGDLVSDGYAPFRAAFEQATGRVSTLDEATFAELVSPEYFVSVRTRFGGPAPEPLNAAIAGYRQDAARLAQTHDNLLRRQADAARLLKTRFDALKGHA</sequence>
<evidence type="ECO:0000256" key="2">
    <source>
        <dbReference type="ARBA" id="ARBA00004941"/>
    </source>
</evidence>
<keyword evidence="6" id="KW-0963">Cytoplasm</keyword>
<dbReference type="GO" id="GO:0004056">
    <property type="term" value="F:argininosuccinate lyase activity"/>
    <property type="evidence" value="ECO:0007669"/>
    <property type="project" value="UniProtKB-UniRule"/>
</dbReference>
<evidence type="ECO:0000313" key="10">
    <source>
        <dbReference type="Proteomes" id="UP000268844"/>
    </source>
</evidence>
<dbReference type="Pfam" id="PF14698">
    <property type="entry name" value="ASL_C2"/>
    <property type="match status" value="1"/>
</dbReference>
<dbReference type="NCBIfam" id="TIGR00838">
    <property type="entry name" value="argH"/>
    <property type="match status" value="1"/>
</dbReference>
<dbReference type="PRINTS" id="PR00145">
    <property type="entry name" value="ARGSUCLYASE"/>
</dbReference>
<dbReference type="EMBL" id="UZWD01000032">
    <property type="protein sequence ID" value="VDS05450.1"/>
    <property type="molecule type" value="Genomic_DNA"/>
</dbReference>
<evidence type="ECO:0000256" key="6">
    <source>
        <dbReference type="HAMAP-Rule" id="MF_00006"/>
    </source>
</evidence>
<dbReference type="EC" id="4.3.2.1" evidence="3 6"/>